<evidence type="ECO:0000313" key="1">
    <source>
        <dbReference type="EMBL" id="CAH9059025.1"/>
    </source>
</evidence>
<reference evidence="1" key="1">
    <citation type="submission" date="2022-07" db="EMBL/GenBank/DDBJ databases">
        <authorList>
            <person name="Macas J."/>
            <person name="Novak P."/>
            <person name="Neumann P."/>
        </authorList>
    </citation>
    <scope>NUCLEOTIDE SEQUENCE</scope>
</reference>
<name>A0AAV0BZK4_9ASTE</name>
<keyword evidence="2" id="KW-1185">Reference proteome</keyword>
<proteinExistence type="predicted"/>
<dbReference type="AlphaFoldDB" id="A0AAV0BZK4"/>
<gene>
    <name evidence="1" type="ORF">CEPIT_LOCUS1332</name>
</gene>
<dbReference type="EMBL" id="CAMAPF010000008">
    <property type="protein sequence ID" value="CAH9059025.1"/>
    <property type="molecule type" value="Genomic_DNA"/>
</dbReference>
<organism evidence="1 2">
    <name type="scientific">Cuscuta epithymum</name>
    <dbReference type="NCBI Taxonomy" id="186058"/>
    <lineage>
        <taxon>Eukaryota</taxon>
        <taxon>Viridiplantae</taxon>
        <taxon>Streptophyta</taxon>
        <taxon>Embryophyta</taxon>
        <taxon>Tracheophyta</taxon>
        <taxon>Spermatophyta</taxon>
        <taxon>Magnoliopsida</taxon>
        <taxon>eudicotyledons</taxon>
        <taxon>Gunneridae</taxon>
        <taxon>Pentapetalae</taxon>
        <taxon>asterids</taxon>
        <taxon>lamiids</taxon>
        <taxon>Solanales</taxon>
        <taxon>Convolvulaceae</taxon>
        <taxon>Cuscuteae</taxon>
        <taxon>Cuscuta</taxon>
        <taxon>Cuscuta subgen. Cuscuta</taxon>
    </lineage>
</organism>
<accession>A0AAV0BZK4</accession>
<dbReference type="Proteomes" id="UP001152523">
    <property type="component" value="Unassembled WGS sequence"/>
</dbReference>
<comment type="caution">
    <text evidence="1">The sequence shown here is derived from an EMBL/GenBank/DDBJ whole genome shotgun (WGS) entry which is preliminary data.</text>
</comment>
<sequence length="20" mass="2311">MDDVLELDLGVDWSSKRQTC</sequence>
<evidence type="ECO:0000313" key="2">
    <source>
        <dbReference type="Proteomes" id="UP001152523"/>
    </source>
</evidence>
<protein>
    <submittedName>
        <fullName evidence="1">Uncharacterized protein</fullName>
    </submittedName>
</protein>